<evidence type="ECO:0008006" key="4">
    <source>
        <dbReference type="Google" id="ProtNLM"/>
    </source>
</evidence>
<evidence type="ECO:0000313" key="3">
    <source>
        <dbReference type="Proteomes" id="UP001205560"/>
    </source>
</evidence>
<organism evidence="2 3">
    <name type="scientific">Massilia norwichensis</name>
    <dbReference type="NCBI Taxonomy" id="1442366"/>
    <lineage>
        <taxon>Bacteria</taxon>
        <taxon>Pseudomonadati</taxon>
        <taxon>Pseudomonadota</taxon>
        <taxon>Betaproteobacteria</taxon>
        <taxon>Burkholderiales</taxon>
        <taxon>Oxalobacteraceae</taxon>
        <taxon>Telluria group</taxon>
        <taxon>Massilia</taxon>
    </lineage>
</organism>
<evidence type="ECO:0000313" key="2">
    <source>
        <dbReference type="EMBL" id="MCS0591391.1"/>
    </source>
</evidence>
<name>A0ABT2AAZ2_9BURK</name>
<accession>A0ABT2AAZ2</accession>
<dbReference type="RefSeq" id="WP_258847160.1">
    <property type="nucleotide sequence ID" value="NZ_JANUGX010000026.1"/>
</dbReference>
<keyword evidence="1" id="KW-0472">Membrane</keyword>
<protein>
    <recommendedName>
        <fullName evidence="4">PH domain-containing protein</fullName>
    </recommendedName>
</protein>
<reference evidence="2 3" key="1">
    <citation type="submission" date="2022-08" db="EMBL/GenBank/DDBJ databases">
        <title>Reclassification of Massilia species as members of the genera Telluria, Duganella, Pseudoduganella, Mokoshia gen. nov. and Zemynaea gen. nov. using orthogonal and non-orthogonal genome-based approaches.</title>
        <authorList>
            <person name="Bowman J.P."/>
        </authorList>
    </citation>
    <scope>NUCLEOTIDE SEQUENCE [LARGE SCALE GENOMIC DNA]</scope>
    <source>
        <strain evidence="2 3">LMG 28164</strain>
    </source>
</reference>
<feature type="transmembrane region" description="Helical" evidence="1">
    <location>
        <begin position="54"/>
        <end position="73"/>
    </location>
</feature>
<sequence>MAMAELTPVAPVHSPLRLLFPIQSSGQALSVAVLFIVFGFGMLLLLHLTGGHASAWILLPGLAGMLPSMYLALPGAFEIRSRGQARQLLGDVEEIAAFLGYRVRIEELPRLAWRYRLNHPAWMRWRENEITMRVLGEQRIAIRGPKGALRMLRKHLAQRVGSDPAARA</sequence>
<dbReference type="EMBL" id="JANUGX010000026">
    <property type="protein sequence ID" value="MCS0591391.1"/>
    <property type="molecule type" value="Genomic_DNA"/>
</dbReference>
<comment type="caution">
    <text evidence="2">The sequence shown here is derived from an EMBL/GenBank/DDBJ whole genome shotgun (WGS) entry which is preliminary data.</text>
</comment>
<evidence type="ECO:0000256" key="1">
    <source>
        <dbReference type="SAM" id="Phobius"/>
    </source>
</evidence>
<keyword evidence="3" id="KW-1185">Reference proteome</keyword>
<keyword evidence="1" id="KW-1133">Transmembrane helix</keyword>
<keyword evidence="1" id="KW-0812">Transmembrane</keyword>
<gene>
    <name evidence="2" type="ORF">NX782_19565</name>
</gene>
<dbReference type="Proteomes" id="UP001205560">
    <property type="component" value="Unassembled WGS sequence"/>
</dbReference>
<feature type="transmembrane region" description="Helical" evidence="1">
    <location>
        <begin position="28"/>
        <end position="48"/>
    </location>
</feature>
<proteinExistence type="predicted"/>